<feature type="domain" description="RING-type" evidence="5">
    <location>
        <begin position="93"/>
        <end position="134"/>
    </location>
</feature>
<evidence type="ECO:0000256" key="1">
    <source>
        <dbReference type="ARBA" id="ARBA00022723"/>
    </source>
</evidence>
<dbReference type="PANTHER" id="PTHR45931:SF16">
    <property type="entry name" value="RING_U-BOX SUPERFAMILY PROTEIN"/>
    <property type="match status" value="1"/>
</dbReference>
<proteinExistence type="predicted"/>
<evidence type="ECO:0000313" key="6">
    <source>
        <dbReference type="EMBL" id="KAJ1720269.1"/>
    </source>
</evidence>
<reference evidence="6" key="1">
    <citation type="submission" date="2022-07" db="EMBL/GenBank/DDBJ databases">
        <title>Phylogenomic reconstructions and comparative analyses of Kickxellomycotina fungi.</title>
        <authorList>
            <person name="Reynolds N.K."/>
            <person name="Stajich J.E."/>
            <person name="Barry K."/>
            <person name="Grigoriev I.V."/>
            <person name="Crous P."/>
            <person name="Smith M.E."/>
        </authorList>
    </citation>
    <scope>NUCLEOTIDE SEQUENCE</scope>
    <source>
        <strain evidence="6">NBRC 32514</strain>
    </source>
</reference>
<evidence type="ECO:0000256" key="3">
    <source>
        <dbReference type="ARBA" id="ARBA00022833"/>
    </source>
</evidence>
<dbReference type="Proteomes" id="UP001149813">
    <property type="component" value="Unassembled WGS sequence"/>
</dbReference>
<dbReference type="GO" id="GO:0006511">
    <property type="term" value="P:ubiquitin-dependent protein catabolic process"/>
    <property type="evidence" value="ECO:0007669"/>
    <property type="project" value="TreeGrafter"/>
</dbReference>
<evidence type="ECO:0000313" key="7">
    <source>
        <dbReference type="Proteomes" id="UP001149813"/>
    </source>
</evidence>
<evidence type="ECO:0000259" key="5">
    <source>
        <dbReference type="PROSITE" id="PS50089"/>
    </source>
</evidence>
<accession>A0A9W7XT59</accession>
<dbReference type="OrthoDB" id="8062037at2759"/>
<sequence length="137" mass="15159">MRATYSAGDREAIVSEVADRTASLIRSLEANAGGPEGTIGDHVVHQAAFMAALQQSFDALQTRCAPKGATSEQLEKLVRRTVSREEADKGEKCCICLMEYMVDNVVLELVCKHIYHDECILYWFGLSDMCPLCQKSI</sequence>
<protein>
    <recommendedName>
        <fullName evidence="5">RING-type domain-containing protein</fullName>
    </recommendedName>
</protein>
<evidence type="ECO:0000256" key="2">
    <source>
        <dbReference type="ARBA" id="ARBA00022771"/>
    </source>
</evidence>
<comment type="caution">
    <text evidence="6">The sequence shown here is derived from an EMBL/GenBank/DDBJ whole genome shotgun (WGS) entry which is preliminary data.</text>
</comment>
<dbReference type="EMBL" id="JANBOJ010000277">
    <property type="protein sequence ID" value="KAJ1720269.1"/>
    <property type="molecule type" value="Genomic_DNA"/>
</dbReference>
<dbReference type="SUPFAM" id="SSF57850">
    <property type="entry name" value="RING/U-box"/>
    <property type="match status" value="1"/>
</dbReference>
<gene>
    <name evidence="6" type="ORF">LPJ53_005087</name>
</gene>
<dbReference type="Gene3D" id="3.30.40.10">
    <property type="entry name" value="Zinc/RING finger domain, C3HC4 (zinc finger)"/>
    <property type="match status" value="1"/>
</dbReference>
<evidence type="ECO:0000256" key="4">
    <source>
        <dbReference type="PROSITE-ProRule" id="PRU00175"/>
    </source>
</evidence>
<keyword evidence="2 4" id="KW-0863">Zinc-finger</keyword>
<dbReference type="SMART" id="SM00184">
    <property type="entry name" value="RING"/>
    <property type="match status" value="1"/>
</dbReference>
<dbReference type="Pfam" id="PF13639">
    <property type="entry name" value="zf-RING_2"/>
    <property type="match status" value="1"/>
</dbReference>
<keyword evidence="1" id="KW-0479">Metal-binding</keyword>
<dbReference type="PANTHER" id="PTHR45931">
    <property type="entry name" value="SI:CH211-59O9.10"/>
    <property type="match status" value="1"/>
</dbReference>
<keyword evidence="7" id="KW-1185">Reference proteome</keyword>
<dbReference type="PROSITE" id="PS50089">
    <property type="entry name" value="ZF_RING_2"/>
    <property type="match status" value="1"/>
</dbReference>
<dbReference type="GO" id="GO:0008270">
    <property type="term" value="F:zinc ion binding"/>
    <property type="evidence" value="ECO:0007669"/>
    <property type="project" value="UniProtKB-KW"/>
</dbReference>
<dbReference type="AlphaFoldDB" id="A0A9W7XT59"/>
<name>A0A9W7XT59_9FUNG</name>
<organism evidence="6 7">
    <name type="scientific">Coemansia erecta</name>
    <dbReference type="NCBI Taxonomy" id="147472"/>
    <lineage>
        <taxon>Eukaryota</taxon>
        <taxon>Fungi</taxon>
        <taxon>Fungi incertae sedis</taxon>
        <taxon>Zoopagomycota</taxon>
        <taxon>Kickxellomycotina</taxon>
        <taxon>Kickxellomycetes</taxon>
        <taxon>Kickxellales</taxon>
        <taxon>Kickxellaceae</taxon>
        <taxon>Coemansia</taxon>
    </lineage>
</organism>
<dbReference type="InterPro" id="IPR013083">
    <property type="entry name" value="Znf_RING/FYVE/PHD"/>
</dbReference>
<dbReference type="InterPro" id="IPR001841">
    <property type="entry name" value="Znf_RING"/>
</dbReference>
<dbReference type="GO" id="GO:0005634">
    <property type="term" value="C:nucleus"/>
    <property type="evidence" value="ECO:0007669"/>
    <property type="project" value="TreeGrafter"/>
</dbReference>
<keyword evidence="3" id="KW-0862">Zinc</keyword>
<dbReference type="InterPro" id="IPR051834">
    <property type="entry name" value="RING_finger_E3_ligase"/>
</dbReference>
<dbReference type="GO" id="GO:0061630">
    <property type="term" value="F:ubiquitin protein ligase activity"/>
    <property type="evidence" value="ECO:0007669"/>
    <property type="project" value="TreeGrafter"/>
</dbReference>